<evidence type="ECO:0000313" key="2">
    <source>
        <dbReference type="Proteomes" id="UP001057452"/>
    </source>
</evidence>
<gene>
    <name evidence="1" type="ORF">KUCAC02_000707</name>
</gene>
<name>A0ACB9W6E7_CHAAC</name>
<dbReference type="Proteomes" id="UP001057452">
    <property type="component" value="Chromosome 18"/>
</dbReference>
<sequence length="315" mass="37566">MAQYRGFKLLLGYVVSMFLIALSFYQWDTSQRKLGTVCVCVCGFYQERIHETQELRKQLLRETCAGDKETFKHRFEDVRDKELANLIVDDKHGIIYCYIPKDEPYPDPVSISRDVHLPNTLPLLISFPRPEMKAKLKHYTKFLFVRDPFVRLISAYRDKFLKHNEDFYQLYGRHILRLYANQPDPPQSVDKANASGVRVSFQNFIQYLLDPLTERNEPFEPHWRQMQRLCLPCLIKYDFVGHQETLQQDTSQLLKILMLQDDIQFPPSYENMTTHAVLLDWFSAVPLEDRRKLYELYEEDFRMFGYKRPRELLDG</sequence>
<protein>
    <submittedName>
        <fullName evidence="1">Uncharacterized protein</fullName>
    </submittedName>
</protein>
<reference evidence="1" key="1">
    <citation type="submission" date="2022-05" db="EMBL/GenBank/DDBJ databases">
        <title>Chromosome-level genome of Chaenocephalus aceratus.</title>
        <authorList>
            <person name="Park H."/>
        </authorList>
    </citation>
    <scope>NUCLEOTIDE SEQUENCE</scope>
    <source>
        <strain evidence="1">KU_202001</strain>
    </source>
</reference>
<organism evidence="1 2">
    <name type="scientific">Chaenocephalus aceratus</name>
    <name type="common">Blackfin icefish</name>
    <name type="synonym">Chaenichthys aceratus</name>
    <dbReference type="NCBI Taxonomy" id="36190"/>
    <lineage>
        <taxon>Eukaryota</taxon>
        <taxon>Metazoa</taxon>
        <taxon>Chordata</taxon>
        <taxon>Craniata</taxon>
        <taxon>Vertebrata</taxon>
        <taxon>Euteleostomi</taxon>
        <taxon>Actinopterygii</taxon>
        <taxon>Neopterygii</taxon>
        <taxon>Teleostei</taxon>
        <taxon>Neoteleostei</taxon>
        <taxon>Acanthomorphata</taxon>
        <taxon>Eupercaria</taxon>
        <taxon>Perciformes</taxon>
        <taxon>Notothenioidei</taxon>
        <taxon>Channichthyidae</taxon>
        <taxon>Chaenocephalus</taxon>
    </lineage>
</organism>
<evidence type="ECO:0000313" key="1">
    <source>
        <dbReference type="EMBL" id="KAI4808659.1"/>
    </source>
</evidence>
<accession>A0ACB9W6E7</accession>
<comment type="caution">
    <text evidence="1">The sequence shown here is derived from an EMBL/GenBank/DDBJ whole genome shotgun (WGS) entry which is preliminary data.</text>
</comment>
<keyword evidence="2" id="KW-1185">Reference proteome</keyword>
<dbReference type="EMBL" id="CM043802">
    <property type="protein sequence ID" value="KAI4808659.1"/>
    <property type="molecule type" value="Genomic_DNA"/>
</dbReference>
<proteinExistence type="predicted"/>